<accession>A0A2P4TGA2</accession>
<keyword evidence="3" id="KW-1185">Reference proteome</keyword>
<sequence length="151" mass="16212">MGTMVTSEHLPVEPLTALWDSTCRLAWRTAAPHQDGCKCKVDQAETGDIERQPSAAGAFSVWDPEELAETLGCPSPSAPQDQGTAWDAARAPTEEETDSQHFTDEQETKCSPTSFEESAGTTSIFAALSFPEKLQSLEVTGLRVPGGVMIL</sequence>
<gene>
    <name evidence="2" type="ORF">CIB84_000852</name>
</gene>
<protein>
    <submittedName>
        <fullName evidence="2">Uncharacterized protein</fullName>
    </submittedName>
</protein>
<dbReference type="AlphaFoldDB" id="A0A2P4TGA2"/>
<organism evidence="2 3">
    <name type="scientific">Bambusicola thoracicus</name>
    <name type="common">Chinese bamboo-partridge</name>
    <name type="synonym">Perdix thoracica</name>
    <dbReference type="NCBI Taxonomy" id="9083"/>
    <lineage>
        <taxon>Eukaryota</taxon>
        <taxon>Metazoa</taxon>
        <taxon>Chordata</taxon>
        <taxon>Craniata</taxon>
        <taxon>Vertebrata</taxon>
        <taxon>Euteleostomi</taxon>
        <taxon>Archelosauria</taxon>
        <taxon>Archosauria</taxon>
        <taxon>Dinosauria</taxon>
        <taxon>Saurischia</taxon>
        <taxon>Theropoda</taxon>
        <taxon>Coelurosauria</taxon>
        <taxon>Aves</taxon>
        <taxon>Neognathae</taxon>
        <taxon>Galloanserae</taxon>
        <taxon>Galliformes</taxon>
        <taxon>Phasianidae</taxon>
        <taxon>Perdicinae</taxon>
        <taxon>Bambusicola</taxon>
    </lineage>
</organism>
<dbReference type="EMBL" id="PPHD01000492">
    <property type="protein sequence ID" value="POI35395.1"/>
    <property type="molecule type" value="Genomic_DNA"/>
</dbReference>
<dbReference type="Proteomes" id="UP000237246">
    <property type="component" value="Unassembled WGS sequence"/>
</dbReference>
<evidence type="ECO:0000256" key="1">
    <source>
        <dbReference type="SAM" id="MobiDB-lite"/>
    </source>
</evidence>
<evidence type="ECO:0000313" key="3">
    <source>
        <dbReference type="Proteomes" id="UP000237246"/>
    </source>
</evidence>
<reference evidence="2 3" key="1">
    <citation type="submission" date="2018-01" db="EMBL/GenBank/DDBJ databases">
        <title>Comparison of the Chinese Bamboo Partridge and Red Junglefowl genome sequences highlights the importance of demography in genome evolution.</title>
        <authorList>
            <person name="Tiley G.P."/>
            <person name="Kimball R.T."/>
            <person name="Braun E.L."/>
            <person name="Burleigh J.G."/>
        </authorList>
    </citation>
    <scope>NUCLEOTIDE SEQUENCE [LARGE SCALE GENOMIC DNA]</scope>
    <source>
        <strain evidence="2">RTK389</strain>
        <tissue evidence="2">Blood</tissue>
    </source>
</reference>
<proteinExistence type="predicted"/>
<feature type="region of interest" description="Disordered" evidence="1">
    <location>
        <begin position="69"/>
        <end position="116"/>
    </location>
</feature>
<comment type="caution">
    <text evidence="2">The sequence shown here is derived from an EMBL/GenBank/DDBJ whole genome shotgun (WGS) entry which is preliminary data.</text>
</comment>
<evidence type="ECO:0000313" key="2">
    <source>
        <dbReference type="EMBL" id="POI35395.1"/>
    </source>
</evidence>
<feature type="compositionally biased region" description="Basic and acidic residues" evidence="1">
    <location>
        <begin position="98"/>
        <end position="108"/>
    </location>
</feature>
<name>A0A2P4TGA2_BAMTH</name>